<evidence type="ECO:0000313" key="1">
    <source>
        <dbReference type="EMBL" id="GEB44107.1"/>
    </source>
</evidence>
<reference evidence="1 2" key="1">
    <citation type="submission" date="2019-06" db="EMBL/GenBank/DDBJ databases">
        <title>Whole genome shotgun sequence of Microbacterium testaceum NBRC 12675.</title>
        <authorList>
            <person name="Hosoyama A."/>
            <person name="Uohara A."/>
            <person name="Ohji S."/>
            <person name="Ichikawa N."/>
        </authorList>
    </citation>
    <scope>NUCLEOTIDE SEQUENCE [LARGE SCALE GENOMIC DNA]</scope>
    <source>
        <strain evidence="1 2">NBRC 12675</strain>
    </source>
</reference>
<dbReference type="AlphaFoldDB" id="A0A4Y3QGL0"/>
<dbReference type="OrthoDB" id="3397424at2"/>
<dbReference type="GeneID" id="57142775"/>
<proteinExistence type="predicted"/>
<evidence type="ECO:0000313" key="2">
    <source>
        <dbReference type="Proteomes" id="UP000319525"/>
    </source>
</evidence>
<dbReference type="Pfam" id="PF13563">
    <property type="entry name" value="2_5_RNA_ligase2"/>
    <property type="match status" value="1"/>
</dbReference>
<dbReference type="InterPro" id="IPR009097">
    <property type="entry name" value="Cyclic_Pdiesterase"/>
</dbReference>
<organism evidence="1 2">
    <name type="scientific">Microbacterium testaceum</name>
    <name type="common">Aureobacterium testaceum</name>
    <name type="synonym">Brevibacterium testaceum</name>
    <dbReference type="NCBI Taxonomy" id="2033"/>
    <lineage>
        <taxon>Bacteria</taxon>
        <taxon>Bacillati</taxon>
        <taxon>Actinomycetota</taxon>
        <taxon>Actinomycetes</taxon>
        <taxon>Micrococcales</taxon>
        <taxon>Microbacteriaceae</taxon>
        <taxon>Microbacterium</taxon>
    </lineage>
</organism>
<gene>
    <name evidence="1" type="ORF">MTE01_00520</name>
</gene>
<dbReference type="RefSeq" id="WP_141375046.1">
    <property type="nucleotide sequence ID" value="NZ_BJML01000001.1"/>
</dbReference>
<comment type="caution">
    <text evidence="1">The sequence shown here is derived from an EMBL/GenBank/DDBJ whole genome shotgun (WGS) entry which is preliminary data.</text>
</comment>
<name>A0A4Y3QGL0_MICTE</name>
<dbReference type="Gene3D" id="3.90.1140.10">
    <property type="entry name" value="Cyclic phosphodiesterase"/>
    <property type="match status" value="1"/>
</dbReference>
<accession>A0A4Y3QGL0</accession>
<protein>
    <recommendedName>
        <fullName evidence="3">2'-5' RNA ligase superfamily protein</fullName>
    </recommendedName>
</protein>
<dbReference type="SUPFAM" id="SSF55144">
    <property type="entry name" value="LigT-like"/>
    <property type="match status" value="1"/>
</dbReference>
<dbReference type="EMBL" id="BJML01000001">
    <property type="protein sequence ID" value="GEB44107.1"/>
    <property type="molecule type" value="Genomic_DNA"/>
</dbReference>
<sequence>MTDAVSLDLVFDDETDAAVRAEWDALLAADLPSQARHRGESNRPHATLLVRSSLAPFDVADLCGFLPLSLTLGAPLLFGAGRHRVIARSVVPTAAVLALHARLHELAGPGADVDRTVPGAWTPHVTLARRVPLDRIGEALDALGHHGGGDLEARAVAIRRWDAATKTVTDLVGRGTLEQC</sequence>
<evidence type="ECO:0008006" key="3">
    <source>
        <dbReference type="Google" id="ProtNLM"/>
    </source>
</evidence>
<dbReference type="Proteomes" id="UP000319525">
    <property type="component" value="Unassembled WGS sequence"/>
</dbReference>